<dbReference type="AlphaFoldDB" id="A0A238W850"/>
<organism evidence="7 8">
    <name type="scientific">Haloechinothrix alba</name>
    <dbReference type="NCBI Taxonomy" id="664784"/>
    <lineage>
        <taxon>Bacteria</taxon>
        <taxon>Bacillati</taxon>
        <taxon>Actinomycetota</taxon>
        <taxon>Actinomycetes</taxon>
        <taxon>Pseudonocardiales</taxon>
        <taxon>Pseudonocardiaceae</taxon>
        <taxon>Haloechinothrix</taxon>
    </lineage>
</organism>
<comment type="pathway">
    <text evidence="1">Lipid metabolism; butanoate metabolism.</text>
</comment>
<dbReference type="Pfam" id="PF02737">
    <property type="entry name" value="3HCDH_N"/>
    <property type="match status" value="1"/>
</dbReference>
<sequence length="286" mass="31137">MTEIERVGVVGAGLMGSGIAEVNARAGRHVTVREMDESALEAGRARIDKSLQRAVRSGKLNEDDARQAQDRLSYTTELRALADSDFVVEAIVEQEAAKVDLFGQLDAVVDKPEAILASNTSSIPIMKLGMATNRAEHVVGVHFFNPVPVLPLVELVPSLLTDEKVVERTRSYVADTLNKTVIRSKDRAGFIVNALLVPYLLSAIRMFESGFASAEDIDNGMELGTAHPMGPLRLADLVGLDTIKSITESMYDEFKEPLYSAPPLLLRMVDAGLLGKKSGRGFYEYS</sequence>
<evidence type="ECO:0000313" key="8">
    <source>
        <dbReference type="Proteomes" id="UP000198348"/>
    </source>
</evidence>
<dbReference type="InterPro" id="IPR006108">
    <property type="entry name" value="3HC_DH_C"/>
</dbReference>
<feature type="site" description="Important for catalytic activity" evidence="4">
    <location>
        <position position="142"/>
    </location>
</feature>
<dbReference type="FunFam" id="3.40.50.720:FF:000009">
    <property type="entry name" value="Fatty oxidation complex, alpha subunit"/>
    <property type="match status" value="1"/>
</dbReference>
<dbReference type="InterPro" id="IPR036291">
    <property type="entry name" value="NAD(P)-bd_dom_sf"/>
</dbReference>
<dbReference type="InterPro" id="IPR008927">
    <property type="entry name" value="6-PGluconate_DH-like_C_sf"/>
</dbReference>
<dbReference type="InterPro" id="IPR013328">
    <property type="entry name" value="6PGD_dom2"/>
</dbReference>
<dbReference type="GO" id="GO:0008691">
    <property type="term" value="F:3-hydroxybutyryl-CoA dehydrogenase activity"/>
    <property type="evidence" value="ECO:0007669"/>
    <property type="project" value="TreeGrafter"/>
</dbReference>
<dbReference type="Gene3D" id="1.10.1040.10">
    <property type="entry name" value="N-(1-d-carboxylethyl)-l-norvaline Dehydrogenase, domain 2"/>
    <property type="match status" value="1"/>
</dbReference>
<comment type="similarity">
    <text evidence="2">Belongs to the 3-hydroxyacyl-CoA dehydrogenase family.</text>
</comment>
<dbReference type="InterPro" id="IPR006176">
    <property type="entry name" value="3-OHacyl-CoA_DH_NAD-bd"/>
</dbReference>
<feature type="domain" description="3-hydroxyacyl-CoA dehydrogenase C-terminal" evidence="5">
    <location>
        <begin position="189"/>
        <end position="285"/>
    </location>
</feature>
<dbReference type="InterPro" id="IPR022694">
    <property type="entry name" value="3-OHacyl-CoA_DH"/>
</dbReference>
<evidence type="ECO:0000256" key="4">
    <source>
        <dbReference type="PIRSR" id="PIRSR000105-1"/>
    </source>
</evidence>
<dbReference type="NCBIfam" id="NF005875">
    <property type="entry name" value="PRK07819.1"/>
    <property type="match status" value="1"/>
</dbReference>
<dbReference type="EMBL" id="FZNW01000005">
    <property type="protein sequence ID" value="SNR42597.1"/>
    <property type="molecule type" value="Genomic_DNA"/>
</dbReference>
<evidence type="ECO:0000259" key="5">
    <source>
        <dbReference type="Pfam" id="PF00725"/>
    </source>
</evidence>
<dbReference type="Proteomes" id="UP000198348">
    <property type="component" value="Unassembled WGS sequence"/>
</dbReference>
<proteinExistence type="inferred from homology"/>
<keyword evidence="8" id="KW-1185">Reference proteome</keyword>
<reference evidence="7 8" key="1">
    <citation type="submission" date="2017-06" db="EMBL/GenBank/DDBJ databases">
        <authorList>
            <person name="Kim H.J."/>
            <person name="Triplett B.A."/>
        </authorList>
    </citation>
    <scope>NUCLEOTIDE SEQUENCE [LARGE SCALE GENOMIC DNA]</scope>
    <source>
        <strain evidence="7 8">DSM 45207</strain>
    </source>
</reference>
<gene>
    <name evidence="7" type="ORF">SAMN06265360_105206</name>
</gene>
<keyword evidence="3" id="KW-0560">Oxidoreductase</keyword>
<dbReference type="PIRSF" id="PIRSF000105">
    <property type="entry name" value="HCDH"/>
    <property type="match status" value="1"/>
</dbReference>
<dbReference type="SUPFAM" id="SSF48179">
    <property type="entry name" value="6-phosphogluconate dehydrogenase C-terminal domain-like"/>
    <property type="match status" value="1"/>
</dbReference>
<evidence type="ECO:0000256" key="2">
    <source>
        <dbReference type="ARBA" id="ARBA00009463"/>
    </source>
</evidence>
<dbReference type="RefSeq" id="WP_089300517.1">
    <property type="nucleotide sequence ID" value="NZ_FZNW01000005.1"/>
</dbReference>
<evidence type="ECO:0000256" key="1">
    <source>
        <dbReference type="ARBA" id="ARBA00005086"/>
    </source>
</evidence>
<dbReference type="SUPFAM" id="SSF51735">
    <property type="entry name" value="NAD(P)-binding Rossmann-fold domains"/>
    <property type="match status" value="1"/>
</dbReference>
<name>A0A238W850_9PSEU</name>
<dbReference type="PANTHER" id="PTHR48075:SF9">
    <property type="entry name" value="3-HYDROXYBUTYRYL-COA DEHYDROGENASE"/>
    <property type="match status" value="1"/>
</dbReference>
<dbReference type="Gene3D" id="3.40.50.720">
    <property type="entry name" value="NAD(P)-binding Rossmann-like Domain"/>
    <property type="match status" value="1"/>
</dbReference>
<evidence type="ECO:0000256" key="3">
    <source>
        <dbReference type="ARBA" id="ARBA00023002"/>
    </source>
</evidence>
<evidence type="ECO:0000259" key="6">
    <source>
        <dbReference type="Pfam" id="PF02737"/>
    </source>
</evidence>
<dbReference type="Pfam" id="PF00725">
    <property type="entry name" value="3HCDH"/>
    <property type="match status" value="1"/>
</dbReference>
<feature type="domain" description="3-hydroxyacyl-CoA dehydrogenase NAD binding" evidence="6">
    <location>
        <begin position="7"/>
        <end position="186"/>
    </location>
</feature>
<dbReference type="PANTHER" id="PTHR48075">
    <property type="entry name" value="3-HYDROXYACYL-COA DEHYDROGENASE FAMILY PROTEIN"/>
    <property type="match status" value="1"/>
</dbReference>
<protein>
    <submittedName>
        <fullName evidence="7">3-hydroxyacyl-CoA dehydrogenase</fullName>
    </submittedName>
</protein>
<accession>A0A238W850</accession>
<dbReference type="GO" id="GO:0006635">
    <property type="term" value="P:fatty acid beta-oxidation"/>
    <property type="evidence" value="ECO:0007669"/>
    <property type="project" value="TreeGrafter"/>
</dbReference>
<evidence type="ECO:0000313" key="7">
    <source>
        <dbReference type="EMBL" id="SNR42597.1"/>
    </source>
</evidence>
<dbReference type="GO" id="GO:0070403">
    <property type="term" value="F:NAD+ binding"/>
    <property type="evidence" value="ECO:0007669"/>
    <property type="project" value="InterPro"/>
</dbReference>
<dbReference type="OrthoDB" id="3229174at2"/>